<dbReference type="GO" id="GO:0005507">
    <property type="term" value="F:copper ion binding"/>
    <property type="evidence" value="ECO:0007669"/>
    <property type="project" value="InterPro"/>
</dbReference>
<keyword evidence="5" id="KW-1185">Reference proteome</keyword>
<dbReference type="InterPro" id="IPR024134">
    <property type="entry name" value="SOD_Cu/Zn_/chaperone"/>
</dbReference>
<sequence>MLPRWTSAAAAAAAVAALATTLTVVGGAPPGCRGGPTLTCHLRPTSGHTVRGVVTLSPSPYGCGALLTAHITGLAPASVHGWHIHEAGDVSAADGSATGGHYNPRGGPHGLPGSAAPLHGGDLGNLPPADGRGVAVVRSSAAPHVVPARVVGRGLIVHAARDDGGQPTGNAGARLAQCVLGVAAEAEAPAAPPPYGEETYWRGGGGAGGGPRGCLPRGATGATRLVARRAV</sequence>
<protein>
    <recommendedName>
        <fullName evidence="3">Superoxide dismutase copper/zinc binding domain-containing protein</fullName>
    </recommendedName>
</protein>
<evidence type="ECO:0000256" key="2">
    <source>
        <dbReference type="SAM" id="SignalP"/>
    </source>
</evidence>
<evidence type="ECO:0000259" key="3">
    <source>
        <dbReference type="Pfam" id="PF00080"/>
    </source>
</evidence>
<accession>A0A1X6NVR2</accession>
<feature type="chain" id="PRO_5013072609" description="Superoxide dismutase copper/zinc binding domain-containing protein" evidence="2">
    <location>
        <begin position="28"/>
        <end position="231"/>
    </location>
</feature>
<dbReference type="InterPro" id="IPR001424">
    <property type="entry name" value="SOD_Cu_Zn_dom"/>
</dbReference>
<dbReference type="Pfam" id="PF00080">
    <property type="entry name" value="Sod_Cu"/>
    <property type="match status" value="1"/>
</dbReference>
<dbReference type="SUPFAM" id="SSF49329">
    <property type="entry name" value="Cu,Zn superoxide dismutase-like"/>
    <property type="match status" value="1"/>
</dbReference>
<dbReference type="AlphaFoldDB" id="A0A1X6NVR2"/>
<dbReference type="PANTHER" id="PTHR10003">
    <property type="entry name" value="SUPEROXIDE DISMUTASE CU-ZN -RELATED"/>
    <property type="match status" value="1"/>
</dbReference>
<dbReference type="GO" id="GO:0006801">
    <property type="term" value="P:superoxide metabolic process"/>
    <property type="evidence" value="ECO:0007669"/>
    <property type="project" value="InterPro"/>
</dbReference>
<evidence type="ECO:0000313" key="4">
    <source>
        <dbReference type="EMBL" id="OSX72596.1"/>
    </source>
</evidence>
<evidence type="ECO:0000256" key="1">
    <source>
        <dbReference type="SAM" id="MobiDB-lite"/>
    </source>
</evidence>
<dbReference type="Proteomes" id="UP000218209">
    <property type="component" value="Unassembled WGS sequence"/>
</dbReference>
<dbReference type="InterPro" id="IPR036423">
    <property type="entry name" value="SOD-like_Cu/Zn_dom_sf"/>
</dbReference>
<feature type="signal peptide" evidence="2">
    <location>
        <begin position="1"/>
        <end position="27"/>
    </location>
</feature>
<reference evidence="4 5" key="1">
    <citation type="submission" date="2017-03" db="EMBL/GenBank/DDBJ databases">
        <title>WGS assembly of Porphyra umbilicalis.</title>
        <authorList>
            <person name="Brawley S.H."/>
            <person name="Blouin N.A."/>
            <person name="Ficko-Blean E."/>
            <person name="Wheeler G.L."/>
            <person name="Lohr M."/>
            <person name="Goodson H.V."/>
            <person name="Jenkins J.W."/>
            <person name="Blaby-Haas C.E."/>
            <person name="Helliwell K.E."/>
            <person name="Chan C."/>
            <person name="Marriage T."/>
            <person name="Bhattacharya D."/>
            <person name="Klein A.S."/>
            <person name="Badis Y."/>
            <person name="Brodie J."/>
            <person name="Cao Y."/>
            <person name="Collen J."/>
            <person name="Dittami S.M."/>
            <person name="Gachon C.M."/>
            <person name="Green B.R."/>
            <person name="Karpowicz S."/>
            <person name="Kim J.W."/>
            <person name="Kudahl U."/>
            <person name="Lin S."/>
            <person name="Michel G."/>
            <person name="Mittag M."/>
            <person name="Olson B.J."/>
            <person name="Pangilinan J."/>
            <person name="Peng Y."/>
            <person name="Qiu H."/>
            <person name="Shu S."/>
            <person name="Singer J.T."/>
            <person name="Smith A.G."/>
            <person name="Sprecher B.N."/>
            <person name="Wagner V."/>
            <person name="Wang W."/>
            <person name="Wang Z.-Y."/>
            <person name="Yan J."/>
            <person name="Yarish C."/>
            <person name="Zoeuner-Riek S."/>
            <person name="Zhuang Y."/>
            <person name="Zou Y."/>
            <person name="Lindquist E.A."/>
            <person name="Grimwood J."/>
            <person name="Barry K."/>
            <person name="Rokhsar D.S."/>
            <person name="Schmutz J."/>
            <person name="Stiller J.W."/>
            <person name="Grossman A.R."/>
            <person name="Prochnik S.E."/>
        </authorList>
    </citation>
    <scope>NUCLEOTIDE SEQUENCE [LARGE SCALE GENOMIC DNA]</scope>
    <source>
        <strain evidence="4">4086291</strain>
    </source>
</reference>
<dbReference type="EMBL" id="KV919050">
    <property type="protein sequence ID" value="OSX72596.1"/>
    <property type="molecule type" value="Genomic_DNA"/>
</dbReference>
<proteinExistence type="predicted"/>
<feature type="domain" description="Superoxide dismutase copper/zinc binding" evidence="3">
    <location>
        <begin position="50"/>
        <end position="179"/>
    </location>
</feature>
<evidence type="ECO:0000313" key="5">
    <source>
        <dbReference type="Proteomes" id="UP000218209"/>
    </source>
</evidence>
<dbReference type="Gene3D" id="2.60.40.200">
    <property type="entry name" value="Superoxide dismutase, copper/zinc binding domain"/>
    <property type="match status" value="1"/>
</dbReference>
<name>A0A1X6NVR2_PORUM</name>
<keyword evidence="2" id="KW-0732">Signal</keyword>
<gene>
    <name evidence="4" type="ORF">BU14_0419s0002</name>
</gene>
<feature type="region of interest" description="Disordered" evidence="1">
    <location>
        <begin position="95"/>
        <end position="116"/>
    </location>
</feature>
<organism evidence="4 5">
    <name type="scientific">Porphyra umbilicalis</name>
    <name type="common">Purple laver</name>
    <name type="synonym">Red alga</name>
    <dbReference type="NCBI Taxonomy" id="2786"/>
    <lineage>
        <taxon>Eukaryota</taxon>
        <taxon>Rhodophyta</taxon>
        <taxon>Bangiophyceae</taxon>
        <taxon>Bangiales</taxon>
        <taxon>Bangiaceae</taxon>
        <taxon>Porphyra</taxon>
    </lineage>
</organism>
<dbReference type="OrthoDB" id="2015551at2759"/>